<keyword evidence="5" id="KW-0808">Transferase</keyword>
<dbReference type="RefSeq" id="XP_006675394.1">
    <property type="nucleotide sequence ID" value="XM_006675331.1"/>
</dbReference>
<keyword evidence="14" id="KW-1185">Reference proteome</keyword>
<dbReference type="InterPro" id="IPR029063">
    <property type="entry name" value="SAM-dependent_MTases_sf"/>
</dbReference>
<keyword evidence="8" id="KW-0460">Magnesium</keyword>
<dbReference type="STRING" id="684364.F4NVJ8"/>
<comment type="cofactor">
    <cofactor evidence="1">
        <name>Mg(2+)</name>
        <dbReference type="ChEBI" id="CHEBI:18420"/>
    </cofactor>
</comment>
<evidence type="ECO:0000313" key="14">
    <source>
        <dbReference type="Proteomes" id="UP000007241"/>
    </source>
</evidence>
<dbReference type="GO" id="GO:0003723">
    <property type="term" value="F:RNA binding"/>
    <property type="evidence" value="ECO:0007669"/>
    <property type="project" value="UniProtKB-KW"/>
</dbReference>
<keyword evidence="10" id="KW-0943">RNA-mediated gene silencing</keyword>
<dbReference type="EC" id="2.1.1.386" evidence="11"/>
<evidence type="ECO:0000256" key="3">
    <source>
        <dbReference type="ARBA" id="ARBA00021330"/>
    </source>
</evidence>
<keyword evidence="6" id="KW-0949">S-adenosyl-L-methionine</keyword>
<dbReference type="FunCoup" id="F4NVJ8">
    <property type="interactions" value="147"/>
</dbReference>
<dbReference type="GO" id="GO:0001510">
    <property type="term" value="P:RNA methylation"/>
    <property type="evidence" value="ECO:0007669"/>
    <property type="project" value="InterPro"/>
</dbReference>
<gene>
    <name evidence="13" type="ORF">BATDEDRAFT_21841</name>
</gene>
<dbReference type="Pfam" id="PF13489">
    <property type="entry name" value="Methyltransf_23"/>
    <property type="match status" value="1"/>
</dbReference>
<evidence type="ECO:0000256" key="7">
    <source>
        <dbReference type="ARBA" id="ARBA00022723"/>
    </source>
</evidence>
<comment type="similarity">
    <text evidence="2">Belongs to the methyltransferase superfamily. HEN1 family.</text>
</comment>
<organism evidence="13 14">
    <name type="scientific">Batrachochytrium dendrobatidis (strain JAM81 / FGSC 10211)</name>
    <name type="common">Frog chytrid fungus</name>
    <dbReference type="NCBI Taxonomy" id="684364"/>
    <lineage>
        <taxon>Eukaryota</taxon>
        <taxon>Fungi</taxon>
        <taxon>Fungi incertae sedis</taxon>
        <taxon>Chytridiomycota</taxon>
        <taxon>Chytridiomycota incertae sedis</taxon>
        <taxon>Chytridiomycetes</taxon>
        <taxon>Rhizophydiales</taxon>
        <taxon>Rhizophydiales incertae sedis</taxon>
        <taxon>Batrachochytrium</taxon>
    </lineage>
</organism>
<dbReference type="Proteomes" id="UP000007241">
    <property type="component" value="Unassembled WGS sequence"/>
</dbReference>
<evidence type="ECO:0000256" key="9">
    <source>
        <dbReference type="ARBA" id="ARBA00022884"/>
    </source>
</evidence>
<dbReference type="GO" id="GO:0046872">
    <property type="term" value="F:metal ion binding"/>
    <property type="evidence" value="ECO:0007669"/>
    <property type="project" value="UniProtKB-KW"/>
</dbReference>
<dbReference type="AlphaFoldDB" id="F4NVJ8"/>
<dbReference type="InterPro" id="IPR026610">
    <property type="entry name" value="Hen1"/>
</dbReference>
<evidence type="ECO:0000256" key="12">
    <source>
        <dbReference type="ARBA" id="ARBA00048418"/>
    </source>
</evidence>
<dbReference type="FunFam" id="3.40.50.150:FF:000743">
    <property type="entry name" value="Protein with similarity to HEN1 (Arabidopsis thaliana)"/>
    <property type="match status" value="1"/>
</dbReference>
<dbReference type="PANTHER" id="PTHR21404:SF3">
    <property type="entry name" value="SMALL RNA 2'-O-METHYLTRANSFERASE"/>
    <property type="match status" value="1"/>
</dbReference>
<dbReference type="HOGENOM" id="CLU_630007_0_0_1"/>
<dbReference type="GeneID" id="18237764"/>
<dbReference type="OrthoDB" id="2154311at2759"/>
<evidence type="ECO:0000256" key="4">
    <source>
        <dbReference type="ARBA" id="ARBA00022603"/>
    </source>
</evidence>
<name>F4NVJ8_BATDJ</name>
<dbReference type="OMA" id="ILETIHY"/>
<dbReference type="InParanoid" id="F4NVJ8"/>
<dbReference type="SUPFAM" id="SSF53335">
    <property type="entry name" value="S-adenosyl-L-methionine-dependent methyltransferases"/>
    <property type="match status" value="1"/>
</dbReference>
<accession>F4NVJ8</accession>
<evidence type="ECO:0000256" key="5">
    <source>
        <dbReference type="ARBA" id="ARBA00022679"/>
    </source>
</evidence>
<dbReference type="PANTHER" id="PTHR21404">
    <property type="entry name" value="HEN1"/>
    <property type="match status" value="1"/>
</dbReference>
<dbReference type="GO" id="GO:0090486">
    <property type="term" value="F:small RNA 2'-O-methyltransferase activity"/>
    <property type="evidence" value="ECO:0007669"/>
    <property type="project" value="UniProtKB-EC"/>
</dbReference>
<sequence length="435" mass="49266">MNLDMEITDSDIRVVSKCMDQVCDIGCGEGALLQILLNDTQFTYLAGVDADSNVLSGCHYACQPSEMDHAYLRELPVELDLFHDGNCSSHVFILKCSVLGSLDQPDERFVGFDAMTCLEVIEHLDPPVLATFPAIVLGLYRPSLLIVSTPNAEYNVYFSELQYGTSNSKFRHDDHRFEWDRPAFQEWATTIASKYGYNVTFTGVGIEPMDIRKKIHDVGFCSQFAIFCKKEDVLFPSLTFDYFAQLGVSPPQIRFAHVSRTTFPYFEETGFTDANIIQEIQDRVPYLITPPKDSSCLVIPSGSIIEVDELWSMLRIRQICKTRTRLIDALRSTNANKIFELSADGQKIAVMYEVPVIEYTPWVSPTSTASIVSDEELATSSDDDCKEVKQFKNLKLTDKELNPQHNQTQFQQQEDQSTQTWGQMYEDVLADTGTW</sequence>
<evidence type="ECO:0000313" key="13">
    <source>
        <dbReference type="EMBL" id="EGF83283.1"/>
    </source>
</evidence>
<dbReference type="GO" id="GO:0008171">
    <property type="term" value="F:O-methyltransferase activity"/>
    <property type="evidence" value="ECO:0000318"/>
    <property type="project" value="GO_Central"/>
</dbReference>
<evidence type="ECO:0000256" key="2">
    <source>
        <dbReference type="ARBA" id="ARBA00009026"/>
    </source>
</evidence>
<evidence type="ECO:0000256" key="1">
    <source>
        <dbReference type="ARBA" id="ARBA00001946"/>
    </source>
</evidence>
<reference evidence="13 14" key="1">
    <citation type="submission" date="2009-12" db="EMBL/GenBank/DDBJ databases">
        <title>The draft genome of Batrachochytrium dendrobatidis.</title>
        <authorList>
            <consortium name="US DOE Joint Genome Institute (JGI-PGF)"/>
            <person name="Kuo A."/>
            <person name="Salamov A."/>
            <person name="Schmutz J."/>
            <person name="Lucas S."/>
            <person name="Pitluck S."/>
            <person name="Rosenblum E."/>
            <person name="Stajich J."/>
            <person name="Eisen M."/>
            <person name="Grigoriev I.V."/>
        </authorList>
    </citation>
    <scope>NUCLEOTIDE SEQUENCE [LARGE SCALE GENOMIC DNA]</scope>
    <source>
        <strain evidence="14">JAM81 / FGSC 10211</strain>
    </source>
</reference>
<dbReference type="GO" id="GO:0034587">
    <property type="term" value="P:piRNA processing"/>
    <property type="evidence" value="ECO:0000318"/>
    <property type="project" value="GO_Central"/>
</dbReference>
<dbReference type="GO" id="GO:0005737">
    <property type="term" value="C:cytoplasm"/>
    <property type="evidence" value="ECO:0000318"/>
    <property type="project" value="GO_Central"/>
</dbReference>
<dbReference type="GO" id="GO:0008173">
    <property type="term" value="F:RNA methyltransferase activity"/>
    <property type="evidence" value="ECO:0000318"/>
    <property type="project" value="GO_Central"/>
</dbReference>
<keyword evidence="7" id="KW-0479">Metal-binding</keyword>
<keyword evidence="4" id="KW-0489">Methyltransferase</keyword>
<dbReference type="EMBL" id="GL882879">
    <property type="protein sequence ID" value="EGF83283.1"/>
    <property type="molecule type" value="Genomic_DNA"/>
</dbReference>
<comment type="catalytic activity">
    <reaction evidence="12">
        <text>small RNA 3'-end nucleotide + S-adenosyl-L-methionine = small RNA 3'-end 2'-O-methylnucleotide + S-adenosyl-L-homocysteine + H(+)</text>
        <dbReference type="Rhea" id="RHEA:37887"/>
        <dbReference type="Rhea" id="RHEA-COMP:10415"/>
        <dbReference type="Rhea" id="RHEA-COMP:10416"/>
        <dbReference type="ChEBI" id="CHEBI:15378"/>
        <dbReference type="ChEBI" id="CHEBI:57856"/>
        <dbReference type="ChEBI" id="CHEBI:59789"/>
        <dbReference type="ChEBI" id="CHEBI:74896"/>
        <dbReference type="ChEBI" id="CHEBI:74898"/>
        <dbReference type="EC" id="2.1.1.386"/>
    </reaction>
</comment>
<dbReference type="GO" id="GO:0005634">
    <property type="term" value="C:nucleus"/>
    <property type="evidence" value="ECO:0000318"/>
    <property type="project" value="GO_Central"/>
</dbReference>
<evidence type="ECO:0000256" key="10">
    <source>
        <dbReference type="ARBA" id="ARBA00023158"/>
    </source>
</evidence>
<evidence type="ECO:0000256" key="6">
    <source>
        <dbReference type="ARBA" id="ARBA00022691"/>
    </source>
</evidence>
<evidence type="ECO:0000256" key="11">
    <source>
        <dbReference type="ARBA" id="ARBA00035025"/>
    </source>
</evidence>
<dbReference type="Gene3D" id="3.40.50.150">
    <property type="entry name" value="Vaccinia Virus protein VP39"/>
    <property type="match status" value="1"/>
</dbReference>
<protein>
    <recommendedName>
        <fullName evidence="3">Small RNA 2'-O-methyltransferase</fullName>
        <ecNumber evidence="11">2.1.1.386</ecNumber>
    </recommendedName>
</protein>
<proteinExistence type="inferred from homology"/>
<dbReference type="GO" id="GO:0030422">
    <property type="term" value="P:siRNA processing"/>
    <property type="evidence" value="ECO:0000318"/>
    <property type="project" value="GO_Central"/>
</dbReference>
<keyword evidence="9" id="KW-0694">RNA-binding</keyword>
<evidence type="ECO:0000256" key="8">
    <source>
        <dbReference type="ARBA" id="ARBA00022842"/>
    </source>
</evidence>